<dbReference type="Gene3D" id="3.40.50.300">
    <property type="entry name" value="P-loop containing nucleotide triphosphate hydrolases"/>
    <property type="match status" value="1"/>
</dbReference>
<dbReference type="GO" id="GO:0005524">
    <property type="term" value="F:ATP binding"/>
    <property type="evidence" value="ECO:0007669"/>
    <property type="project" value="UniProtKB-KW"/>
</dbReference>
<dbReference type="Pfam" id="PF00158">
    <property type="entry name" value="Sigma54_activat"/>
    <property type="match status" value="1"/>
</dbReference>
<evidence type="ECO:0000256" key="3">
    <source>
        <dbReference type="ARBA" id="ARBA00022840"/>
    </source>
</evidence>
<accession>A0AA35R257</accession>
<evidence type="ECO:0000256" key="5">
    <source>
        <dbReference type="ARBA" id="ARBA00023163"/>
    </source>
</evidence>
<sequence length="455" mass="51844">MAFQMNEQEKILIVDDEPDTILILQDRLEMDGYEVVTATDGCDALELIDQDLPDLVLLDIQMPRLDGIETLTHIHEKYPGILVLMLTAHGTIQRAVEATKQGAYDFLEKPFQPEHITQKVDQALEHQRTVEHSTRDELLHSYEEIVGESPPILEVLKIVEKVADTNSTVLVQGESGTGKELVARALHQNSSRREKEMVVVNCAAIPDHLLESELFGHERGAFTGATYQKIGKFERAHGSTLFLDEIGDMSIELQSKLLRTLQEGEIERLGGTKVIRVDVRIIAATNQELRQAIEAGTFRQDLYYRLNMIPIHLPPLRARQEDILILAEYFLQKHSKAHNQPARLISQKARELFMQYDWPGNLRELEYSILRAVLFAEGDVILPKHLPEEIQSTSQREAESVPVGLTMKEMEKELILKTLERMEGNRTRTAEILGISLRSLQYKLKDYETAVERDT</sequence>
<organism evidence="9 10">
    <name type="scientific">Geodia barretti</name>
    <name type="common">Barrett's horny sponge</name>
    <dbReference type="NCBI Taxonomy" id="519541"/>
    <lineage>
        <taxon>Eukaryota</taxon>
        <taxon>Metazoa</taxon>
        <taxon>Porifera</taxon>
        <taxon>Demospongiae</taxon>
        <taxon>Heteroscleromorpha</taxon>
        <taxon>Tetractinellida</taxon>
        <taxon>Astrophorina</taxon>
        <taxon>Geodiidae</taxon>
        <taxon>Geodia</taxon>
    </lineage>
</organism>
<dbReference type="PROSITE" id="PS50045">
    <property type="entry name" value="SIGMA54_INTERACT_4"/>
    <property type="match status" value="1"/>
</dbReference>
<dbReference type="InterPro" id="IPR002197">
    <property type="entry name" value="HTH_Fis"/>
</dbReference>
<dbReference type="InterPro" id="IPR001789">
    <property type="entry name" value="Sig_transdc_resp-reg_receiver"/>
</dbReference>
<keyword evidence="5" id="KW-0804">Transcription</keyword>
<keyword evidence="4" id="KW-0805">Transcription regulation</keyword>
<dbReference type="InterPro" id="IPR009057">
    <property type="entry name" value="Homeodomain-like_sf"/>
</dbReference>
<dbReference type="Gene3D" id="1.10.8.60">
    <property type="match status" value="1"/>
</dbReference>
<gene>
    <name evidence="9" type="ORF">GBAR_LOCUS3164</name>
</gene>
<evidence type="ECO:0000256" key="6">
    <source>
        <dbReference type="PROSITE-ProRule" id="PRU00169"/>
    </source>
</evidence>
<feature type="domain" description="Sigma-54 factor interaction" evidence="7">
    <location>
        <begin position="145"/>
        <end position="374"/>
    </location>
</feature>
<dbReference type="Proteomes" id="UP001174909">
    <property type="component" value="Unassembled WGS sequence"/>
</dbReference>
<dbReference type="PROSITE" id="PS50110">
    <property type="entry name" value="RESPONSE_REGULATORY"/>
    <property type="match status" value="1"/>
</dbReference>
<dbReference type="InterPro" id="IPR027417">
    <property type="entry name" value="P-loop_NTPase"/>
</dbReference>
<dbReference type="InterPro" id="IPR025662">
    <property type="entry name" value="Sigma_54_int_dom_ATP-bd_1"/>
</dbReference>
<dbReference type="FunFam" id="3.40.50.2300:FF:000018">
    <property type="entry name" value="DNA-binding transcriptional regulator NtrC"/>
    <property type="match status" value="1"/>
</dbReference>
<dbReference type="PRINTS" id="PR01590">
    <property type="entry name" value="HTHFIS"/>
</dbReference>
<dbReference type="Gene3D" id="3.40.50.2300">
    <property type="match status" value="1"/>
</dbReference>
<evidence type="ECO:0000256" key="4">
    <source>
        <dbReference type="ARBA" id="ARBA00023015"/>
    </source>
</evidence>
<dbReference type="GO" id="GO:0000160">
    <property type="term" value="P:phosphorelay signal transduction system"/>
    <property type="evidence" value="ECO:0007669"/>
    <property type="project" value="InterPro"/>
</dbReference>
<evidence type="ECO:0000256" key="1">
    <source>
        <dbReference type="ARBA" id="ARBA00022553"/>
    </source>
</evidence>
<name>A0AA35R257_GEOBA</name>
<feature type="modified residue" description="4-aspartylphosphate" evidence="6">
    <location>
        <position position="59"/>
    </location>
</feature>
<keyword evidence="3" id="KW-0067">ATP-binding</keyword>
<evidence type="ECO:0000259" key="8">
    <source>
        <dbReference type="PROSITE" id="PS50110"/>
    </source>
</evidence>
<dbReference type="GO" id="GO:0043565">
    <property type="term" value="F:sequence-specific DNA binding"/>
    <property type="evidence" value="ECO:0007669"/>
    <property type="project" value="InterPro"/>
</dbReference>
<dbReference type="SUPFAM" id="SSF52540">
    <property type="entry name" value="P-loop containing nucleoside triphosphate hydrolases"/>
    <property type="match status" value="1"/>
</dbReference>
<dbReference type="Pfam" id="PF00072">
    <property type="entry name" value="Response_reg"/>
    <property type="match status" value="1"/>
</dbReference>
<dbReference type="Pfam" id="PF25601">
    <property type="entry name" value="AAA_lid_14"/>
    <property type="match status" value="1"/>
</dbReference>
<evidence type="ECO:0000313" key="9">
    <source>
        <dbReference type="EMBL" id="CAI8001340.1"/>
    </source>
</evidence>
<comment type="caution">
    <text evidence="9">The sequence shown here is derived from an EMBL/GenBank/DDBJ whole genome shotgun (WGS) entry which is preliminary data.</text>
</comment>
<dbReference type="FunFam" id="3.40.50.300:FF:000006">
    <property type="entry name" value="DNA-binding transcriptional regulator NtrC"/>
    <property type="match status" value="1"/>
</dbReference>
<dbReference type="SMART" id="SM00382">
    <property type="entry name" value="AAA"/>
    <property type="match status" value="1"/>
</dbReference>
<protein>
    <submittedName>
        <fullName evidence="9">Regulatory protein AtoC</fullName>
    </submittedName>
</protein>
<reference evidence="9" key="1">
    <citation type="submission" date="2023-03" db="EMBL/GenBank/DDBJ databases">
        <authorList>
            <person name="Steffen K."/>
            <person name="Cardenas P."/>
        </authorList>
    </citation>
    <scope>NUCLEOTIDE SEQUENCE</scope>
</reference>
<dbReference type="InterPro" id="IPR011006">
    <property type="entry name" value="CheY-like_superfamily"/>
</dbReference>
<dbReference type="InterPro" id="IPR002078">
    <property type="entry name" value="Sigma_54_int"/>
</dbReference>
<keyword evidence="1 6" id="KW-0597">Phosphoprotein</keyword>
<dbReference type="SUPFAM" id="SSF52172">
    <property type="entry name" value="CheY-like"/>
    <property type="match status" value="1"/>
</dbReference>
<keyword evidence="2" id="KW-0547">Nucleotide-binding</keyword>
<dbReference type="Pfam" id="PF02954">
    <property type="entry name" value="HTH_8"/>
    <property type="match status" value="1"/>
</dbReference>
<dbReference type="InterPro" id="IPR003593">
    <property type="entry name" value="AAA+_ATPase"/>
</dbReference>
<feature type="domain" description="Response regulatory" evidence="8">
    <location>
        <begin position="10"/>
        <end position="124"/>
    </location>
</feature>
<dbReference type="SMART" id="SM00448">
    <property type="entry name" value="REC"/>
    <property type="match status" value="1"/>
</dbReference>
<dbReference type="EMBL" id="CASHTH010000433">
    <property type="protein sequence ID" value="CAI8001340.1"/>
    <property type="molecule type" value="Genomic_DNA"/>
</dbReference>
<evidence type="ECO:0000313" key="10">
    <source>
        <dbReference type="Proteomes" id="UP001174909"/>
    </source>
</evidence>
<dbReference type="AlphaFoldDB" id="A0AA35R257"/>
<keyword evidence="10" id="KW-1185">Reference proteome</keyword>
<proteinExistence type="predicted"/>
<evidence type="ECO:0000259" key="7">
    <source>
        <dbReference type="PROSITE" id="PS50045"/>
    </source>
</evidence>
<dbReference type="GO" id="GO:0006355">
    <property type="term" value="P:regulation of DNA-templated transcription"/>
    <property type="evidence" value="ECO:0007669"/>
    <property type="project" value="InterPro"/>
</dbReference>
<dbReference type="CDD" id="cd00009">
    <property type="entry name" value="AAA"/>
    <property type="match status" value="1"/>
</dbReference>
<dbReference type="SUPFAM" id="SSF46689">
    <property type="entry name" value="Homeodomain-like"/>
    <property type="match status" value="1"/>
</dbReference>
<dbReference type="InterPro" id="IPR058031">
    <property type="entry name" value="AAA_lid_NorR"/>
</dbReference>
<dbReference type="PANTHER" id="PTHR32071">
    <property type="entry name" value="TRANSCRIPTIONAL REGULATORY PROTEIN"/>
    <property type="match status" value="1"/>
</dbReference>
<dbReference type="PROSITE" id="PS00675">
    <property type="entry name" value="SIGMA54_INTERACT_1"/>
    <property type="match status" value="1"/>
</dbReference>
<evidence type="ECO:0000256" key="2">
    <source>
        <dbReference type="ARBA" id="ARBA00022741"/>
    </source>
</evidence>
<dbReference type="Gene3D" id="1.10.10.60">
    <property type="entry name" value="Homeodomain-like"/>
    <property type="match status" value="1"/>
</dbReference>